<reference evidence="2 3" key="1">
    <citation type="submission" date="2023-07" db="EMBL/GenBank/DDBJ databases">
        <title>Genomic Encyclopedia of Type Strains, Phase IV (KMG-IV): sequencing the most valuable type-strain genomes for metagenomic binning, comparative biology and taxonomic classification.</title>
        <authorList>
            <person name="Goeker M."/>
        </authorList>
    </citation>
    <scope>NUCLEOTIDE SEQUENCE [LARGE SCALE GENOMIC DNA]</scope>
    <source>
        <strain evidence="2 3">DSM 27594</strain>
    </source>
</reference>
<keyword evidence="3" id="KW-1185">Reference proteome</keyword>
<dbReference type="Pfam" id="PF01636">
    <property type="entry name" value="APH"/>
    <property type="match status" value="1"/>
</dbReference>
<gene>
    <name evidence="2" type="ORF">J2S10_004172</name>
</gene>
<protein>
    <recommendedName>
        <fullName evidence="1">Aminoglycoside phosphotransferase domain-containing protein</fullName>
    </recommendedName>
</protein>
<evidence type="ECO:0000313" key="2">
    <source>
        <dbReference type="EMBL" id="MDQ0200970.1"/>
    </source>
</evidence>
<dbReference type="RefSeq" id="WP_307411670.1">
    <property type="nucleotide sequence ID" value="NZ_JAUSTW010000007.1"/>
</dbReference>
<dbReference type="Gene3D" id="3.90.1200.10">
    <property type="match status" value="1"/>
</dbReference>
<evidence type="ECO:0000259" key="1">
    <source>
        <dbReference type="Pfam" id="PF01636"/>
    </source>
</evidence>
<dbReference type="InterPro" id="IPR002575">
    <property type="entry name" value="Aminoglycoside_PTrfase"/>
</dbReference>
<feature type="domain" description="Aminoglycoside phosphotransferase" evidence="1">
    <location>
        <begin position="114"/>
        <end position="239"/>
    </location>
</feature>
<sequence>MELLKSIVLADGTLNDEKILKKEILYKGMNGKLVERFFVSPTKSYVFKPLTNNDQLGKEVWVNEHVLSLFPNIYPKMVSYSANPNDPNLNWVIFEDLGRLTHVFNEETVFGVTKLIAWWHSFDSKEMDIPLTGPKPPFKDILLEVTLKKAVFIKLLPLLNIEKKMIHRLFSLLEGVEFSEKLVLSHGDLHLGNYAVVNNRMVVLDWEHAHLNTPYWDLYHVIDMSHPIFPKQITSQFRGEVLKVYLEHVNDMINTEDFIREYHLFSAVFSIWMILLILKDLKSNDGKWSKEQLEIQLKETESSLRQCVNFL</sequence>
<organism evidence="2 3">
    <name type="scientific">Neobacillus ginsengisoli</name>
    <dbReference type="NCBI Taxonomy" id="904295"/>
    <lineage>
        <taxon>Bacteria</taxon>
        <taxon>Bacillati</taxon>
        <taxon>Bacillota</taxon>
        <taxon>Bacilli</taxon>
        <taxon>Bacillales</taxon>
        <taxon>Bacillaceae</taxon>
        <taxon>Neobacillus</taxon>
    </lineage>
</organism>
<dbReference type="InterPro" id="IPR011009">
    <property type="entry name" value="Kinase-like_dom_sf"/>
</dbReference>
<proteinExistence type="predicted"/>
<evidence type="ECO:0000313" key="3">
    <source>
        <dbReference type="Proteomes" id="UP001224122"/>
    </source>
</evidence>
<dbReference type="EMBL" id="JAUSTW010000007">
    <property type="protein sequence ID" value="MDQ0200970.1"/>
    <property type="molecule type" value="Genomic_DNA"/>
</dbReference>
<accession>A0ABT9Y0D4</accession>
<name>A0ABT9Y0D4_9BACI</name>
<dbReference type="SUPFAM" id="SSF56112">
    <property type="entry name" value="Protein kinase-like (PK-like)"/>
    <property type="match status" value="1"/>
</dbReference>
<comment type="caution">
    <text evidence="2">The sequence shown here is derived from an EMBL/GenBank/DDBJ whole genome shotgun (WGS) entry which is preliminary data.</text>
</comment>
<dbReference type="Proteomes" id="UP001224122">
    <property type="component" value="Unassembled WGS sequence"/>
</dbReference>